<comment type="subcellular location">
    <subcellularLocation>
        <location evidence="1">Membrane</location>
        <topology evidence="1">Multi-pass membrane protein</topology>
    </subcellularLocation>
</comment>
<reference evidence="6 7" key="1">
    <citation type="journal article" date="2020" name="Genome Biol. Evol.">
        <title>Comparative genomics of Sclerotiniaceae.</title>
        <authorList>
            <person name="Valero Jimenez C.A."/>
            <person name="Steentjes M."/>
            <person name="Scholten O.E."/>
            <person name="Van Kan J.A.L."/>
        </authorList>
    </citation>
    <scope>NUCLEOTIDE SEQUENCE [LARGE SCALE GENOMIC DNA]</scope>
    <source>
        <strain evidence="6 7">MUCL 94</strain>
    </source>
</reference>
<keyword evidence="4 5" id="KW-0472">Membrane</keyword>
<evidence type="ECO:0000256" key="5">
    <source>
        <dbReference type="SAM" id="Phobius"/>
    </source>
</evidence>
<dbReference type="GeneID" id="62149199"/>
<dbReference type="Pfam" id="PF01544">
    <property type="entry name" value="CorA"/>
    <property type="match status" value="1"/>
</dbReference>
<proteinExistence type="predicted"/>
<evidence type="ECO:0000256" key="1">
    <source>
        <dbReference type="ARBA" id="ARBA00004141"/>
    </source>
</evidence>
<feature type="transmembrane region" description="Helical" evidence="5">
    <location>
        <begin position="155"/>
        <end position="175"/>
    </location>
</feature>
<dbReference type="EMBL" id="RCSW01000009">
    <property type="protein sequence ID" value="KAF7944977.1"/>
    <property type="molecule type" value="Genomic_DNA"/>
</dbReference>
<feature type="transmembrane region" description="Helical" evidence="5">
    <location>
        <begin position="119"/>
        <end position="143"/>
    </location>
</feature>
<dbReference type="AlphaFoldDB" id="A0A9P5IKU3"/>
<evidence type="ECO:0000313" key="7">
    <source>
        <dbReference type="Proteomes" id="UP000710849"/>
    </source>
</evidence>
<dbReference type="GO" id="GO:0016020">
    <property type="term" value="C:membrane"/>
    <property type="evidence" value="ECO:0007669"/>
    <property type="project" value="UniProtKB-SubCell"/>
</dbReference>
<accession>A0A9P5IKU3</accession>
<dbReference type="InterPro" id="IPR045863">
    <property type="entry name" value="CorA_TM1_TM2"/>
</dbReference>
<name>A0A9P5IKU3_9HELO</name>
<evidence type="ECO:0000256" key="3">
    <source>
        <dbReference type="ARBA" id="ARBA00022989"/>
    </source>
</evidence>
<dbReference type="RefSeq" id="XP_038733459.1">
    <property type="nucleotide sequence ID" value="XM_038876122.1"/>
</dbReference>
<dbReference type="InterPro" id="IPR002523">
    <property type="entry name" value="MgTranspt_CorA/ZnTranspt_ZntB"/>
</dbReference>
<evidence type="ECO:0000256" key="4">
    <source>
        <dbReference type="ARBA" id="ARBA00023136"/>
    </source>
</evidence>
<gene>
    <name evidence="6" type="ORF">EAE97_005610</name>
</gene>
<keyword evidence="7" id="KW-1185">Reference proteome</keyword>
<sequence>MNWSLQSWISDHEFNLSAVSRAQRDDTLLKAWHNGRGSLESFEKITSRIEDYQDQMIAQGVIEYGHNGNQKIKNMLRQHRKSLQEAYRLEQYVRDTLQMKVGNLSLKESRKSLEKANSLGRLSILAFVFLPVSLVTSFFGMNISEMTGNGAPWKIFLIVAAILCSLGVVLFLWIFRKSPGVLKFLFACSYPPVWILDWINEKTFGHTGLWFWCRKHLGKL</sequence>
<evidence type="ECO:0000313" key="6">
    <source>
        <dbReference type="EMBL" id="KAF7944977.1"/>
    </source>
</evidence>
<comment type="caution">
    <text evidence="6">The sequence shown here is derived from an EMBL/GenBank/DDBJ whole genome shotgun (WGS) entry which is preliminary data.</text>
</comment>
<keyword evidence="3 5" id="KW-1133">Transmembrane helix</keyword>
<protein>
    <submittedName>
        <fullName evidence="6">Uncharacterized protein</fullName>
    </submittedName>
</protein>
<dbReference type="Gene3D" id="1.20.58.340">
    <property type="entry name" value="Magnesium transport protein CorA, transmembrane region"/>
    <property type="match status" value="1"/>
</dbReference>
<dbReference type="Proteomes" id="UP000710849">
    <property type="component" value="Unassembled WGS sequence"/>
</dbReference>
<organism evidence="6 7">
    <name type="scientific">Botrytis byssoidea</name>
    <dbReference type="NCBI Taxonomy" id="139641"/>
    <lineage>
        <taxon>Eukaryota</taxon>
        <taxon>Fungi</taxon>
        <taxon>Dikarya</taxon>
        <taxon>Ascomycota</taxon>
        <taxon>Pezizomycotina</taxon>
        <taxon>Leotiomycetes</taxon>
        <taxon>Helotiales</taxon>
        <taxon>Sclerotiniaceae</taxon>
        <taxon>Botrytis</taxon>
    </lineage>
</organism>
<dbReference type="GO" id="GO:0046873">
    <property type="term" value="F:metal ion transmembrane transporter activity"/>
    <property type="evidence" value="ECO:0007669"/>
    <property type="project" value="InterPro"/>
</dbReference>
<dbReference type="SUPFAM" id="SSF144083">
    <property type="entry name" value="Magnesium transport protein CorA, transmembrane region"/>
    <property type="match status" value="1"/>
</dbReference>
<evidence type="ECO:0000256" key="2">
    <source>
        <dbReference type="ARBA" id="ARBA00022692"/>
    </source>
</evidence>
<keyword evidence="2 5" id="KW-0812">Transmembrane</keyword>